<evidence type="ECO:0000256" key="2">
    <source>
        <dbReference type="ARBA" id="ARBA00022741"/>
    </source>
</evidence>
<dbReference type="GO" id="GO:0003678">
    <property type="term" value="F:DNA helicase activity"/>
    <property type="evidence" value="ECO:0007669"/>
    <property type="project" value="UniProtKB-UniRule"/>
</dbReference>
<dbReference type="SUPFAM" id="SSF52980">
    <property type="entry name" value="Restriction endonuclease-like"/>
    <property type="match status" value="1"/>
</dbReference>
<dbReference type="GO" id="GO:0003677">
    <property type="term" value="F:DNA binding"/>
    <property type="evidence" value="ECO:0007669"/>
    <property type="project" value="UniProtKB-UniRule"/>
</dbReference>
<feature type="domain" description="RecC C-terminal" evidence="12">
    <location>
        <begin position="878"/>
        <end position="1121"/>
    </location>
</feature>
<evidence type="ECO:0000313" key="13">
    <source>
        <dbReference type="EMBL" id="MBB1161770.1"/>
    </source>
</evidence>
<evidence type="ECO:0000256" key="11">
    <source>
        <dbReference type="SAM" id="MobiDB-lite"/>
    </source>
</evidence>
<dbReference type="InterPro" id="IPR013986">
    <property type="entry name" value="DExx_box_DNA_helicase_dom_sf"/>
</dbReference>
<evidence type="ECO:0000259" key="12">
    <source>
        <dbReference type="Pfam" id="PF17946"/>
    </source>
</evidence>
<evidence type="ECO:0000256" key="4">
    <source>
        <dbReference type="ARBA" id="ARBA00022801"/>
    </source>
</evidence>
<evidence type="ECO:0000256" key="5">
    <source>
        <dbReference type="ARBA" id="ARBA00022806"/>
    </source>
</evidence>
<dbReference type="GO" id="GO:0008854">
    <property type="term" value="F:exodeoxyribonuclease V activity"/>
    <property type="evidence" value="ECO:0007669"/>
    <property type="project" value="InterPro"/>
</dbReference>
<keyword evidence="3 10" id="KW-0227">DNA damage</keyword>
<dbReference type="Pfam" id="PF17946">
    <property type="entry name" value="RecC_C"/>
    <property type="match status" value="1"/>
</dbReference>
<comment type="function">
    <text evidence="10">A helicase/nuclease that prepares dsDNA breaks (DSB) for recombinational DNA repair. Binds to DSBs and unwinds DNA via a highly rapid and processive ATP-dependent bidirectional helicase activity. Unwinds dsDNA until it encounters a Chi (crossover hotspot instigator) sequence from the 3' direction. Cuts ssDNA a few nucleotides 3' to the Chi site. The properties and activities of the enzyme are changed at Chi. The Chi-altered holoenzyme produces a long 3'-ssDNA overhang and facilitates RecA-binding to the ssDNA for homologous DNA recombination and repair. Holoenzyme degrades any linearized DNA that is unable to undergo homologous recombination. In the holoenzyme this subunit recognizes the wild-type Chi sequence, and when added to isolated RecB increases its ATP-dependent helicase processivity.</text>
</comment>
<comment type="miscellaneous">
    <text evidence="10">In the RecBCD complex, RecB has a slow 3'-5' helicase, an exonuclease activity and loads RecA onto ssDNA, RecD has a fast 5'-3' helicase activity, while RecC stimulates the ATPase and processivity of the RecB helicase and contributes to recognition of the Chi site.</text>
</comment>
<evidence type="ECO:0000313" key="14">
    <source>
        <dbReference type="Proteomes" id="UP000586093"/>
    </source>
</evidence>
<dbReference type="SUPFAM" id="SSF52540">
    <property type="entry name" value="P-loop containing nucleoside triphosphate hydrolases"/>
    <property type="match status" value="2"/>
</dbReference>
<evidence type="ECO:0000256" key="7">
    <source>
        <dbReference type="ARBA" id="ARBA00022840"/>
    </source>
</evidence>
<dbReference type="HAMAP" id="MF_01486">
    <property type="entry name" value="RecC"/>
    <property type="match status" value="1"/>
</dbReference>
<dbReference type="Gene3D" id="3.40.50.10930">
    <property type="match status" value="1"/>
</dbReference>
<keyword evidence="14" id="KW-1185">Reference proteome</keyword>
<dbReference type="PANTHER" id="PTHR30591:SF1">
    <property type="entry name" value="RECBCD ENZYME SUBUNIT RECC"/>
    <property type="match status" value="1"/>
</dbReference>
<gene>
    <name evidence="10 13" type="primary">recC</name>
    <name evidence="13" type="ORF">H4F90_07245</name>
</gene>
<comment type="subunit">
    <text evidence="10">Heterotrimer of RecB, RecC and RecD. All subunits contribute to DNA-binding.</text>
</comment>
<dbReference type="Pfam" id="PF04257">
    <property type="entry name" value="Exonuc_V_gamma"/>
    <property type="match status" value="1"/>
</dbReference>
<keyword evidence="8 10" id="KW-0238">DNA-binding</keyword>
<dbReference type="Proteomes" id="UP000586093">
    <property type="component" value="Unassembled WGS sequence"/>
</dbReference>
<keyword evidence="9 10" id="KW-0234">DNA repair</keyword>
<dbReference type="PANTHER" id="PTHR30591">
    <property type="entry name" value="RECBCD ENZYME SUBUNIT RECC"/>
    <property type="match status" value="1"/>
</dbReference>
<accession>A0A839HQQ4</accession>
<dbReference type="AlphaFoldDB" id="A0A839HQQ4"/>
<keyword evidence="6 10" id="KW-0269">Exonuclease</keyword>
<feature type="region of interest" description="Disordered" evidence="11">
    <location>
        <begin position="1201"/>
        <end position="1222"/>
    </location>
</feature>
<dbReference type="Gene3D" id="3.40.50.300">
    <property type="entry name" value="P-loop containing nucleotide triphosphate hydrolases"/>
    <property type="match status" value="1"/>
</dbReference>
<name>A0A839HQQ4_9BURK</name>
<dbReference type="InterPro" id="IPR041500">
    <property type="entry name" value="RecC_C"/>
</dbReference>
<dbReference type="InterPro" id="IPR006697">
    <property type="entry name" value="RecC"/>
</dbReference>
<evidence type="ECO:0000256" key="6">
    <source>
        <dbReference type="ARBA" id="ARBA00022839"/>
    </source>
</evidence>
<keyword evidence="4 10" id="KW-0378">Hydrolase</keyword>
<keyword evidence="1 10" id="KW-0540">Nuclease</keyword>
<keyword evidence="5 10" id="KW-0347">Helicase</keyword>
<dbReference type="PIRSF" id="PIRSF000980">
    <property type="entry name" value="RecC"/>
    <property type="match status" value="1"/>
</dbReference>
<dbReference type="NCBIfam" id="TIGR01450">
    <property type="entry name" value="recC"/>
    <property type="match status" value="1"/>
</dbReference>
<evidence type="ECO:0000256" key="8">
    <source>
        <dbReference type="ARBA" id="ARBA00023125"/>
    </source>
</evidence>
<proteinExistence type="inferred from homology"/>
<sequence length="1222" mass="131611">MAELLPPAPVPPAEPGAAGAIAPGFLVVQGNHAESLRALLVAWLARQPLAPLETEWLLVPSNGVAQWLKLALAADPAEGGLGLAAGLATELPARFLWQAYRAVLGESAVPASSPYDRELLALRLMRLLPGLLAAPAFAPLAGFLAQDADGRKRQQLADRLADLFDGYQVYRADWLADWAAGRDRLARPGAEPLPLPAEQAWQPALWRALRADVQAQLGEAAAEGGRASVHRRFLAAAQAPGTPRPAGLPRRVAVFGLSSLPQQVLEALAALGRWVQVLMLVHNPCEHEWSHLVAARDALRLASRRRPRRPGSEGPIAEDALHLHAQPLLAAWGQQGRDFLRLLAQHDEPEAYAGRFAAIGQRIDCFDPNPQDSLLRQLQDDIRDLRPLAETRARWPAVDPAHDASIRFHIAHGPQREVEALHDALLDAFAADPTLQPREVIVMVPEVADYAPHVQAVFGRHAPGDPRHLPFSLADRGQRRHDPLLAVLEGLLALPTRRLTVAEVLDSLAVPALRARFGLDEAELPRLRRWAEAARIRWGLHAGQREALGLPGLGGQHGWDAGLQRMLLGHAVGEGPAWQGVEPLGEVGGLEAASLGPLIALLETLERHRLALAEPAPPATWGERLRALLDDCFQADEEADGYTLLRLDAALQAWLDACAAAGLDEPLPLASVAEPWLAALDRPALNQPFFAGAITVATLMPMRAIPFRVVALLGMQDGAYPRSRPPLDFDLMAADRRPGDRSRREDDRYLFLEALLSAREKLIVSWVGRSAHELRERPASVLVAELREHLAAGWRLAGSPEAAGDDPAARRAAGQALLAALTVEHRLQPFHPAYFAVPEDGGELRLRSHEPAWRAGWQGPAPAAGADGAALAPVPPEASLRLAELQRLLKNPAASFLGRRLKVGLHEAAEDAAEHEPFALSGLDVWALREAWIPELLDDRKHGGPAPAQRLDALRARAARRGELPGGAFGILAGERAARPLQALMEALDEVDADAPQPLPDEVLELPLPGGAQVLDRLDALRARADGRRLRRVVLPTDLVTNGHYRLDKLLGPWLVHLAAHAAGRPMESRILSPVGHITLRPLEAAEAQAAWQALGEAWQAHLCAPLPLAPKAGFAWLEALRKARRPADTPAAAFPEGREAVRKVAEDPVAGTGAHRRPGERVGSEALARCFPSFEALWAGGGFVDAVQRLLAPLDAAVQRAEGQGRGRRGAAPAGDEGEGA</sequence>
<dbReference type="GO" id="GO:0009338">
    <property type="term" value="C:exodeoxyribonuclease V complex"/>
    <property type="evidence" value="ECO:0007669"/>
    <property type="project" value="InterPro"/>
</dbReference>
<dbReference type="Gene3D" id="1.10.10.160">
    <property type="match status" value="1"/>
</dbReference>
<dbReference type="Gene3D" id="1.10.486.10">
    <property type="entry name" value="PCRA, domain 4"/>
    <property type="match status" value="1"/>
</dbReference>
<dbReference type="InterPro" id="IPR027417">
    <property type="entry name" value="P-loop_NTPase"/>
</dbReference>
<dbReference type="EMBL" id="JACIVI010000001">
    <property type="protein sequence ID" value="MBB1161770.1"/>
    <property type="molecule type" value="Genomic_DNA"/>
</dbReference>
<comment type="similarity">
    <text evidence="10">Belongs to the RecC family.</text>
</comment>
<dbReference type="InterPro" id="IPR011335">
    <property type="entry name" value="Restrct_endonuc-II-like"/>
</dbReference>
<dbReference type="GO" id="GO:0000724">
    <property type="term" value="P:double-strand break repair via homologous recombination"/>
    <property type="evidence" value="ECO:0007669"/>
    <property type="project" value="UniProtKB-UniRule"/>
</dbReference>
<evidence type="ECO:0000256" key="9">
    <source>
        <dbReference type="ARBA" id="ARBA00023204"/>
    </source>
</evidence>
<organism evidence="13 14">
    <name type="scientific">Aquariibacter albus</name>
    <dbReference type="NCBI Taxonomy" id="2759899"/>
    <lineage>
        <taxon>Bacteria</taxon>
        <taxon>Pseudomonadati</taxon>
        <taxon>Pseudomonadota</taxon>
        <taxon>Betaproteobacteria</taxon>
        <taxon>Burkholderiales</taxon>
        <taxon>Sphaerotilaceae</taxon>
        <taxon>Aquariibacter</taxon>
    </lineage>
</organism>
<evidence type="ECO:0000256" key="10">
    <source>
        <dbReference type="HAMAP-Rule" id="MF_01486"/>
    </source>
</evidence>
<evidence type="ECO:0000256" key="1">
    <source>
        <dbReference type="ARBA" id="ARBA00022722"/>
    </source>
</evidence>
<keyword evidence="7 10" id="KW-0067">ATP-binding</keyword>
<dbReference type="Gene3D" id="1.10.10.990">
    <property type="match status" value="1"/>
</dbReference>
<dbReference type="GO" id="GO:0005524">
    <property type="term" value="F:ATP binding"/>
    <property type="evidence" value="ECO:0007669"/>
    <property type="project" value="UniProtKB-UniRule"/>
</dbReference>
<comment type="caution">
    <text evidence="13">The sequence shown here is derived from an EMBL/GenBank/DDBJ whole genome shotgun (WGS) entry which is preliminary data.</text>
</comment>
<dbReference type="RefSeq" id="WP_182662805.1">
    <property type="nucleotide sequence ID" value="NZ_JACIVI010000001.1"/>
</dbReference>
<protein>
    <recommendedName>
        <fullName evidence="10">RecBCD enzyme subunit RecC</fullName>
    </recommendedName>
    <alternativeName>
        <fullName evidence="10">Exonuclease V subunit RecC</fullName>
        <shortName evidence="10">ExoV subunit RecC</shortName>
    </alternativeName>
    <alternativeName>
        <fullName evidence="10">Helicase/nuclease RecBCD subunit RecC</fullName>
    </alternativeName>
</protein>
<keyword evidence="2 10" id="KW-0547">Nucleotide-binding</keyword>
<reference evidence="13 14" key="1">
    <citation type="submission" date="2020-08" db="EMBL/GenBank/DDBJ databases">
        <title>Aquariorum lacteus gen. nov., sp. nov., a new member of the family Comamonadaceae, isolated from freshwater aquarium.</title>
        <authorList>
            <person name="Chun S.-J."/>
        </authorList>
    </citation>
    <scope>NUCLEOTIDE SEQUENCE [LARGE SCALE GENOMIC DNA]</scope>
    <source>
        <strain evidence="13 14">SJAQ100</strain>
    </source>
</reference>
<evidence type="ECO:0000256" key="3">
    <source>
        <dbReference type="ARBA" id="ARBA00022763"/>
    </source>
</evidence>